<accession>A0A922M7M2</accession>
<gene>
    <name evidence="5" type="ORF">HF086_014294</name>
</gene>
<evidence type="ECO:0000256" key="1">
    <source>
        <dbReference type="ARBA" id="ARBA00022723"/>
    </source>
</evidence>
<evidence type="ECO:0000313" key="5">
    <source>
        <dbReference type="EMBL" id="KAH9631449.1"/>
    </source>
</evidence>
<comment type="caution">
    <text evidence="5">The sequence shown here is derived from an EMBL/GenBank/DDBJ whole genome shotgun (WGS) entry which is preliminary data.</text>
</comment>
<dbReference type="Gene3D" id="2.20.25.240">
    <property type="match status" value="1"/>
</dbReference>
<evidence type="ECO:0000313" key="6">
    <source>
        <dbReference type="Proteomes" id="UP000814243"/>
    </source>
</evidence>
<reference evidence="5" key="1">
    <citation type="journal article" date="2021" name="G3 (Bethesda)">
        <title>Genome and transcriptome analysis of the beet armyworm Spodoptera exigua reveals targets for pest control. .</title>
        <authorList>
            <person name="Simon S."/>
            <person name="Breeschoten T."/>
            <person name="Jansen H.J."/>
            <person name="Dirks R.P."/>
            <person name="Schranz M.E."/>
            <person name="Ros V.I.D."/>
        </authorList>
    </citation>
    <scope>NUCLEOTIDE SEQUENCE</scope>
    <source>
        <strain evidence="5">TB_SE_WUR_2020</strain>
    </source>
</reference>
<sequence length="93" mass="10798">MMAVDIQHEISDNDLQPTFLNNTKGSRIMVINGNRYRRNGAGVSSKVRWRCTSHAKYGCKAVVHTINDEIVYFWDYHTTSYEILPNLTRSFLM</sequence>
<evidence type="ECO:0000256" key="2">
    <source>
        <dbReference type="ARBA" id="ARBA00022771"/>
    </source>
</evidence>
<organism evidence="5 6">
    <name type="scientific">Spodoptera exigua</name>
    <name type="common">Beet armyworm</name>
    <name type="synonym">Noctua fulgens</name>
    <dbReference type="NCBI Taxonomy" id="7107"/>
    <lineage>
        <taxon>Eukaryota</taxon>
        <taxon>Metazoa</taxon>
        <taxon>Ecdysozoa</taxon>
        <taxon>Arthropoda</taxon>
        <taxon>Hexapoda</taxon>
        <taxon>Insecta</taxon>
        <taxon>Pterygota</taxon>
        <taxon>Neoptera</taxon>
        <taxon>Endopterygota</taxon>
        <taxon>Lepidoptera</taxon>
        <taxon>Glossata</taxon>
        <taxon>Ditrysia</taxon>
        <taxon>Noctuoidea</taxon>
        <taxon>Noctuidae</taxon>
        <taxon>Amphipyrinae</taxon>
        <taxon>Spodoptera</taxon>
    </lineage>
</organism>
<feature type="domain" description="FLYWCH-type" evidence="4">
    <location>
        <begin position="19"/>
        <end position="78"/>
    </location>
</feature>
<dbReference type="GO" id="GO:0008270">
    <property type="term" value="F:zinc ion binding"/>
    <property type="evidence" value="ECO:0007669"/>
    <property type="project" value="UniProtKB-KW"/>
</dbReference>
<dbReference type="Proteomes" id="UP000814243">
    <property type="component" value="Unassembled WGS sequence"/>
</dbReference>
<dbReference type="EMBL" id="JACEFF010000759">
    <property type="protein sequence ID" value="KAH9631449.1"/>
    <property type="molecule type" value="Genomic_DNA"/>
</dbReference>
<keyword evidence="1" id="KW-0479">Metal-binding</keyword>
<evidence type="ECO:0000259" key="4">
    <source>
        <dbReference type="Pfam" id="PF04500"/>
    </source>
</evidence>
<protein>
    <recommendedName>
        <fullName evidence="4">FLYWCH-type domain-containing protein</fullName>
    </recommendedName>
</protein>
<dbReference type="Pfam" id="PF04500">
    <property type="entry name" value="FLYWCH"/>
    <property type="match status" value="1"/>
</dbReference>
<proteinExistence type="predicted"/>
<dbReference type="InterPro" id="IPR007588">
    <property type="entry name" value="Znf_FLYWCH"/>
</dbReference>
<name>A0A922M7M2_SPOEX</name>
<keyword evidence="2" id="KW-0863">Zinc-finger</keyword>
<evidence type="ECO:0000256" key="3">
    <source>
        <dbReference type="ARBA" id="ARBA00022833"/>
    </source>
</evidence>
<keyword evidence="3" id="KW-0862">Zinc</keyword>
<dbReference type="AlphaFoldDB" id="A0A922M7M2"/>